<dbReference type="Gene3D" id="3.40.630.30">
    <property type="match status" value="1"/>
</dbReference>
<dbReference type="SUPFAM" id="SSF55729">
    <property type="entry name" value="Acyl-CoA N-acyltransferases (Nat)"/>
    <property type="match status" value="1"/>
</dbReference>
<dbReference type="GO" id="GO:0016747">
    <property type="term" value="F:acyltransferase activity, transferring groups other than amino-acyl groups"/>
    <property type="evidence" value="ECO:0007669"/>
    <property type="project" value="InterPro"/>
</dbReference>
<dbReference type="Pfam" id="PF00583">
    <property type="entry name" value="Acetyltransf_1"/>
    <property type="match status" value="1"/>
</dbReference>
<dbReference type="GO" id="GO:0005840">
    <property type="term" value="C:ribosome"/>
    <property type="evidence" value="ECO:0007669"/>
    <property type="project" value="UniProtKB-KW"/>
</dbReference>
<keyword evidence="4" id="KW-0689">Ribosomal protein</keyword>
<organism evidence="4 5">
    <name type="scientific">Pseudomonas japonica</name>
    <dbReference type="NCBI Taxonomy" id="256466"/>
    <lineage>
        <taxon>Bacteria</taxon>
        <taxon>Pseudomonadati</taxon>
        <taxon>Pseudomonadota</taxon>
        <taxon>Gammaproteobacteria</taxon>
        <taxon>Pseudomonadales</taxon>
        <taxon>Pseudomonadaceae</taxon>
        <taxon>Pseudomonas</taxon>
    </lineage>
</organism>
<evidence type="ECO:0000256" key="2">
    <source>
        <dbReference type="ARBA" id="ARBA00023315"/>
    </source>
</evidence>
<evidence type="ECO:0000313" key="5">
    <source>
        <dbReference type="Proteomes" id="UP000198407"/>
    </source>
</evidence>
<dbReference type="PROSITE" id="PS51186">
    <property type="entry name" value="GNAT"/>
    <property type="match status" value="1"/>
</dbReference>
<dbReference type="PANTHER" id="PTHR43800">
    <property type="entry name" value="PEPTIDYL-LYSINE N-ACETYLTRANSFERASE YJAB"/>
    <property type="match status" value="1"/>
</dbReference>
<accession>A0A239I4K1</accession>
<sequence length="167" mass="18536">MNIRLARPEDAFLLPVIERSAAQSFLALEKLAWLAGHDVLSVEQHLAFIAQGLHWLAVDERDQALGFVCASAQDDALHIEELSVAQASQGHGLGRKLLACVEAWGRGEGFKALTLTTFATVPWNAPFYTRLGFQRLDDAQAGEFLRWQLRHEQALGLSDRCAMRKAL</sequence>
<dbReference type="InterPro" id="IPR000182">
    <property type="entry name" value="GNAT_dom"/>
</dbReference>
<dbReference type="STRING" id="1215104.GCA_000730585_01925"/>
<keyword evidence="1" id="KW-0808">Transferase</keyword>
<dbReference type="Proteomes" id="UP000198407">
    <property type="component" value="Unassembled WGS sequence"/>
</dbReference>
<evidence type="ECO:0000256" key="1">
    <source>
        <dbReference type="ARBA" id="ARBA00022679"/>
    </source>
</evidence>
<keyword evidence="5" id="KW-1185">Reference proteome</keyword>
<gene>
    <name evidence="4" type="ORF">SAMN05444352_11789</name>
</gene>
<reference evidence="5" key="1">
    <citation type="submission" date="2017-06" db="EMBL/GenBank/DDBJ databases">
        <authorList>
            <person name="Varghese N."/>
            <person name="Submissions S."/>
        </authorList>
    </citation>
    <scope>NUCLEOTIDE SEQUENCE [LARGE SCALE GENOMIC DNA]</scope>
    <source>
        <strain evidence="5">DSM 22348</strain>
    </source>
</reference>
<feature type="domain" description="N-acetyltransferase" evidence="3">
    <location>
        <begin position="1"/>
        <end position="167"/>
    </location>
</feature>
<dbReference type="PANTHER" id="PTHR43800:SF1">
    <property type="entry name" value="PEPTIDYL-LYSINE N-ACETYLTRANSFERASE YJAB"/>
    <property type="match status" value="1"/>
</dbReference>
<evidence type="ECO:0000313" key="4">
    <source>
        <dbReference type="EMBL" id="SNS88003.1"/>
    </source>
</evidence>
<keyword evidence="2" id="KW-0012">Acyltransferase</keyword>
<proteinExistence type="predicted"/>
<dbReference type="CDD" id="cd04301">
    <property type="entry name" value="NAT_SF"/>
    <property type="match status" value="1"/>
</dbReference>
<dbReference type="InterPro" id="IPR016181">
    <property type="entry name" value="Acyl_CoA_acyltransferase"/>
</dbReference>
<name>A0A239I4K1_9PSED</name>
<dbReference type="EMBL" id="FZOL01000017">
    <property type="protein sequence ID" value="SNS88003.1"/>
    <property type="molecule type" value="Genomic_DNA"/>
</dbReference>
<dbReference type="RefSeq" id="WP_042126880.1">
    <property type="nucleotide sequence ID" value="NZ_FZOL01000017.1"/>
</dbReference>
<dbReference type="AlphaFoldDB" id="A0A239I4K1"/>
<keyword evidence="4" id="KW-0687">Ribonucleoprotein</keyword>
<protein>
    <submittedName>
        <fullName evidence="4">Ribosomal protein S18 acetylase RimI</fullName>
    </submittedName>
</protein>
<dbReference type="OrthoDB" id="572496at2"/>
<evidence type="ECO:0000259" key="3">
    <source>
        <dbReference type="PROSITE" id="PS51186"/>
    </source>
</evidence>